<comment type="caution">
    <text evidence="6">The sequence shown here is derived from an EMBL/GenBank/DDBJ whole genome shotgun (WGS) entry which is preliminary data.</text>
</comment>
<dbReference type="InterPro" id="IPR019819">
    <property type="entry name" value="Carboxylesterase_B_CS"/>
</dbReference>
<keyword evidence="2" id="KW-0719">Serine esterase</keyword>
<dbReference type="GO" id="GO:0005886">
    <property type="term" value="C:plasma membrane"/>
    <property type="evidence" value="ECO:0007669"/>
    <property type="project" value="TreeGrafter"/>
</dbReference>
<sequence length="341" mass="36932">MYSVCWYIGSHIWITSLPTLYPQVEWTPFPRRPIAQTNSEDDCLYLNVWQPLLEEDGGTECGVCGRPPLLPAVVVLHGGRFQYGGGGGPYTFYDGKYLAAAWRAVVVVPAYRIGAFGFLNAALQHDEAPGNVGIRDQIVALQWVHDNIHLFGASPFQVTLVGHEAGAASVSYHLMSNRSAAYFQRAVMMAGSPYSPYPENNGKAADRNAPPQRGGACHKFRWSFCATLGCSARTYGQLKPSTCSGGTITSHVDQGNSVYFNITTTTTKGSATRSMLVPSKNHSSLEMEPADSSCSITDVAGTIWSGNRTSRYQLVLIAGGLPIGPEPAKSQEEVEQSSRSR</sequence>
<reference evidence="6" key="2">
    <citation type="submission" date="2021-09" db="EMBL/GenBank/DDBJ databases">
        <authorList>
            <person name="Jia N."/>
            <person name="Wang J."/>
            <person name="Shi W."/>
            <person name="Du L."/>
            <person name="Sun Y."/>
            <person name="Zhan W."/>
            <person name="Jiang J."/>
            <person name="Wang Q."/>
            <person name="Zhang B."/>
            <person name="Ji P."/>
            <person name="Sakyi L.B."/>
            <person name="Cui X."/>
            <person name="Yuan T."/>
            <person name="Jiang B."/>
            <person name="Yang W."/>
            <person name="Lam T.T.-Y."/>
            <person name="Chang Q."/>
            <person name="Ding S."/>
            <person name="Wang X."/>
            <person name="Zhu J."/>
            <person name="Ruan X."/>
            <person name="Zhao L."/>
            <person name="Wei J."/>
            <person name="Que T."/>
            <person name="Du C."/>
            <person name="Cheng J."/>
            <person name="Dai P."/>
            <person name="Han X."/>
            <person name="Huang E."/>
            <person name="Gao Y."/>
            <person name="Liu J."/>
            <person name="Shao H."/>
            <person name="Ye R."/>
            <person name="Li L."/>
            <person name="Wei W."/>
            <person name="Wang X."/>
            <person name="Wang C."/>
            <person name="Huo Q."/>
            <person name="Li W."/>
            <person name="Guo W."/>
            <person name="Chen H."/>
            <person name="Chen S."/>
            <person name="Zhou L."/>
            <person name="Zhou L."/>
            <person name="Ni X."/>
            <person name="Tian J."/>
            <person name="Zhou Y."/>
            <person name="Sheng Y."/>
            <person name="Liu T."/>
            <person name="Pan Y."/>
            <person name="Xia L."/>
            <person name="Li J."/>
            <person name="Zhao F."/>
            <person name="Cao W."/>
        </authorList>
    </citation>
    <scope>NUCLEOTIDE SEQUENCE</scope>
    <source>
        <strain evidence="6">Rmic-2018</strain>
        <tissue evidence="6">Larvae</tissue>
    </source>
</reference>
<proteinExistence type="inferred from homology"/>
<dbReference type="GO" id="GO:0019695">
    <property type="term" value="P:choline metabolic process"/>
    <property type="evidence" value="ECO:0007669"/>
    <property type="project" value="TreeGrafter"/>
</dbReference>
<dbReference type="GO" id="GO:0006581">
    <property type="term" value="P:acetylcholine catabolic process"/>
    <property type="evidence" value="ECO:0007669"/>
    <property type="project" value="TreeGrafter"/>
</dbReference>
<accession>A0A9J6D5S6</accession>
<dbReference type="VEuPathDB" id="VectorBase:LOC119177871"/>
<dbReference type="EMBL" id="JABSTU010000011">
    <property type="protein sequence ID" value="KAH8009394.1"/>
    <property type="molecule type" value="Genomic_DNA"/>
</dbReference>
<dbReference type="InterPro" id="IPR002018">
    <property type="entry name" value="CarbesteraseB"/>
</dbReference>
<evidence type="ECO:0000256" key="3">
    <source>
        <dbReference type="ARBA" id="ARBA00022801"/>
    </source>
</evidence>
<dbReference type="Pfam" id="PF00135">
    <property type="entry name" value="COesterase"/>
    <property type="match status" value="1"/>
</dbReference>
<keyword evidence="3" id="KW-0378">Hydrolase</keyword>
<dbReference type="PANTHER" id="PTHR43918:SF4">
    <property type="entry name" value="CARBOXYLIC ESTER HYDROLASE"/>
    <property type="match status" value="1"/>
</dbReference>
<dbReference type="Gene3D" id="3.40.50.1820">
    <property type="entry name" value="alpha/beta hydrolase"/>
    <property type="match status" value="1"/>
</dbReference>
<dbReference type="AlphaFoldDB" id="A0A9J6D5S6"/>
<organism evidence="6 7">
    <name type="scientific">Rhipicephalus microplus</name>
    <name type="common">Cattle tick</name>
    <name type="synonym">Boophilus microplus</name>
    <dbReference type="NCBI Taxonomy" id="6941"/>
    <lineage>
        <taxon>Eukaryota</taxon>
        <taxon>Metazoa</taxon>
        <taxon>Ecdysozoa</taxon>
        <taxon>Arthropoda</taxon>
        <taxon>Chelicerata</taxon>
        <taxon>Arachnida</taxon>
        <taxon>Acari</taxon>
        <taxon>Parasitiformes</taxon>
        <taxon>Ixodida</taxon>
        <taxon>Ixodoidea</taxon>
        <taxon>Ixodidae</taxon>
        <taxon>Rhipicephalinae</taxon>
        <taxon>Rhipicephalus</taxon>
        <taxon>Boophilus</taxon>
    </lineage>
</organism>
<protein>
    <recommendedName>
        <fullName evidence="5">Carboxylesterase type B domain-containing protein</fullName>
    </recommendedName>
</protein>
<keyword evidence="7" id="KW-1185">Reference proteome</keyword>
<dbReference type="SUPFAM" id="SSF53474">
    <property type="entry name" value="alpha/beta-Hydrolases"/>
    <property type="match status" value="1"/>
</dbReference>
<dbReference type="InterPro" id="IPR050654">
    <property type="entry name" value="AChE-related_enzymes"/>
</dbReference>
<evidence type="ECO:0000313" key="6">
    <source>
        <dbReference type="EMBL" id="KAH8009394.1"/>
    </source>
</evidence>
<feature type="domain" description="Carboxylesterase type B" evidence="5">
    <location>
        <begin position="36"/>
        <end position="198"/>
    </location>
</feature>
<evidence type="ECO:0000259" key="5">
    <source>
        <dbReference type="Pfam" id="PF00135"/>
    </source>
</evidence>
<dbReference type="GO" id="GO:0003990">
    <property type="term" value="F:acetylcholinesterase activity"/>
    <property type="evidence" value="ECO:0007669"/>
    <property type="project" value="TreeGrafter"/>
</dbReference>
<evidence type="ECO:0000256" key="1">
    <source>
        <dbReference type="ARBA" id="ARBA00005964"/>
    </source>
</evidence>
<keyword evidence="4" id="KW-0325">Glycoprotein</keyword>
<dbReference type="Proteomes" id="UP000821866">
    <property type="component" value="Chromosome 9"/>
</dbReference>
<dbReference type="GO" id="GO:0005615">
    <property type="term" value="C:extracellular space"/>
    <property type="evidence" value="ECO:0007669"/>
    <property type="project" value="TreeGrafter"/>
</dbReference>
<evidence type="ECO:0000313" key="7">
    <source>
        <dbReference type="Proteomes" id="UP000821866"/>
    </source>
</evidence>
<name>A0A9J6D5S6_RHIMP</name>
<comment type="similarity">
    <text evidence="1">Belongs to the type-B carboxylesterase/lipase family.</text>
</comment>
<dbReference type="InterPro" id="IPR029058">
    <property type="entry name" value="AB_hydrolase_fold"/>
</dbReference>
<evidence type="ECO:0000256" key="4">
    <source>
        <dbReference type="ARBA" id="ARBA00023180"/>
    </source>
</evidence>
<dbReference type="PROSITE" id="PS00941">
    <property type="entry name" value="CARBOXYLESTERASE_B_2"/>
    <property type="match status" value="1"/>
</dbReference>
<gene>
    <name evidence="6" type="ORF">HPB51_016100</name>
</gene>
<reference evidence="6" key="1">
    <citation type="journal article" date="2020" name="Cell">
        <title>Large-Scale Comparative Analyses of Tick Genomes Elucidate Their Genetic Diversity and Vector Capacities.</title>
        <authorList>
            <consortium name="Tick Genome and Microbiome Consortium (TIGMIC)"/>
            <person name="Jia N."/>
            <person name="Wang J."/>
            <person name="Shi W."/>
            <person name="Du L."/>
            <person name="Sun Y."/>
            <person name="Zhan W."/>
            <person name="Jiang J.F."/>
            <person name="Wang Q."/>
            <person name="Zhang B."/>
            <person name="Ji P."/>
            <person name="Bell-Sakyi L."/>
            <person name="Cui X.M."/>
            <person name="Yuan T.T."/>
            <person name="Jiang B.G."/>
            <person name="Yang W.F."/>
            <person name="Lam T.T."/>
            <person name="Chang Q.C."/>
            <person name="Ding S.J."/>
            <person name="Wang X.J."/>
            <person name="Zhu J.G."/>
            <person name="Ruan X.D."/>
            <person name="Zhao L."/>
            <person name="Wei J.T."/>
            <person name="Ye R.Z."/>
            <person name="Que T.C."/>
            <person name="Du C.H."/>
            <person name="Zhou Y.H."/>
            <person name="Cheng J.X."/>
            <person name="Dai P.F."/>
            <person name="Guo W.B."/>
            <person name="Han X.H."/>
            <person name="Huang E.J."/>
            <person name="Li L.F."/>
            <person name="Wei W."/>
            <person name="Gao Y.C."/>
            <person name="Liu J.Z."/>
            <person name="Shao H.Z."/>
            <person name="Wang X."/>
            <person name="Wang C.C."/>
            <person name="Yang T.C."/>
            <person name="Huo Q.B."/>
            <person name="Li W."/>
            <person name="Chen H.Y."/>
            <person name="Chen S.E."/>
            <person name="Zhou L.G."/>
            <person name="Ni X.B."/>
            <person name="Tian J.H."/>
            <person name="Sheng Y."/>
            <person name="Liu T."/>
            <person name="Pan Y.S."/>
            <person name="Xia L.Y."/>
            <person name="Li J."/>
            <person name="Zhao F."/>
            <person name="Cao W.C."/>
        </authorList>
    </citation>
    <scope>NUCLEOTIDE SEQUENCE</scope>
    <source>
        <strain evidence="6">Rmic-2018</strain>
    </source>
</reference>
<dbReference type="PANTHER" id="PTHR43918">
    <property type="entry name" value="ACETYLCHOLINESTERASE"/>
    <property type="match status" value="1"/>
</dbReference>
<evidence type="ECO:0000256" key="2">
    <source>
        <dbReference type="ARBA" id="ARBA00022487"/>
    </source>
</evidence>